<feature type="transmembrane region" description="Helical" evidence="1">
    <location>
        <begin position="535"/>
        <end position="560"/>
    </location>
</feature>
<protein>
    <submittedName>
        <fullName evidence="2">Cytochrome C</fullName>
    </submittedName>
</protein>
<organism evidence="2 3">
    <name type="scientific">Paucibacter sediminis</name>
    <dbReference type="NCBI Taxonomy" id="3019553"/>
    <lineage>
        <taxon>Bacteria</taxon>
        <taxon>Pseudomonadati</taxon>
        <taxon>Pseudomonadota</taxon>
        <taxon>Betaproteobacteria</taxon>
        <taxon>Burkholderiales</taxon>
        <taxon>Sphaerotilaceae</taxon>
        <taxon>Roseateles</taxon>
    </lineage>
</organism>
<dbReference type="SUPFAM" id="SSF48695">
    <property type="entry name" value="Multiheme cytochromes"/>
    <property type="match status" value="1"/>
</dbReference>
<dbReference type="InterPro" id="IPR036280">
    <property type="entry name" value="Multihaem_cyt_sf"/>
</dbReference>
<gene>
    <name evidence="2" type="ORF">PFX98_10575</name>
</gene>
<name>A0AA95NMD5_9BURK</name>
<dbReference type="Gene3D" id="1.10.780.10">
    <property type="entry name" value="Hydroxylamine Oxidoreductase, Chain A, domain 1"/>
    <property type="match status" value="1"/>
</dbReference>
<keyword evidence="3" id="KW-1185">Reference proteome</keyword>
<dbReference type="Proteomes" id="UP001177769">
    <property type="component" value="Chromosome"/>
</dbReference>
<accession>A0AA95NMD5</accession>
<sequence>MGLALLGLGAVADNEGCLSCHATGTHKLEVPDAQGKPRTLAAMSAKAYGKSVHAKLECVACHTAIKDQPAPGNGHQKDGAALPKSASCADCHQQLWDQAKQDGSAAAKPRLGLVAENVAAYKQSFHARVSKKDANKVNASCDNCHDTHSFAIPTKGSTEHARWRSNSAAMCGEKCHSDELDEYAESVHGKAALEKHDSKAAVCSDCHTSHAIGNTSASAVKLAITASCGSCHAENYQSYKATYHGQISTLGYAYTAKCFDCHGSHGILEAKDPDSKVHPDNRMDTCRTCHNGKKELAEAPKGFASFQPHGHPHDFERYPQMWIGYQIMVQLLVGTFGFFWLHTLLWFYREYKDRQQAKLRPHVKLDALPPELQGKHFKRFGAIWRLAHISFALSLMILTLTGMPLFYPDAAWAPWVMQALGGPKVAGLIHRVNAVIFAGVFFWHLFYIALRIWKKRKTFRIFGPDSLVPNLQDGKDMLAMFKWFFGKGPRPVFEHWTYWEKFDYWAPFWGVTIIGVSGLMMWLPNITGAWLPGWVFNVAAIFHGEEAFLAVVFLFTVHFFNNHFRPDKFPLEVVMFTGTMSLEHYRREHAVEYERLLKSGELQKYVVDAPAAPMTLASKVLGFTLIAVGLTLLAGVAIGFFSGT</sequence>
<dbReference type="AlphaFoldDB" id="A0AA95NMD5"/>
<feature type="transmembrane region" description="Helical" evidence="1">
    <location>
        <begin position="504"/>
        <end position="523"/>
    </location>
</feature>
<feature type="transmembrane region" description="Helical" evidence="1">
    <location>
        <begin position="620"/>
        <end position="641"/>
    </location>
</feature>
<proteinExistence type="predicted"/>
<keyword evidence="1" id="KW-0812">Transmembrane</keyword>
<dbReference type="KEGG" id="pais:PFX98_10575"/>
<dbReference type="Gene3D" id="1.20.950.20">
    <property type="entry name" value="Transmembrane di-heme cytochromes, Chain C"/>
    <property type="match status" value="1"/>
</dbReference>
<feature type="transmembrane region" description="Helical" evidence="1">
    <location>
        <begin position="386"/>
        <end position="408"/>
    </location>
</feature>
<evidence type="ECO:0000313" key="2">
    <source>
        <dbReference type="EMBL" id="WIT14041.1"/>
    </source>
</evidence>
<evidence type="ECO:0000313" key="3">
    <source>
        <dbReference type="Proteomes" id="UP001177769"/>
    </source>
</evidence>
<keyword evidence="1" id="KW-1133">Transmembrane helix</keyword>
<feature type="transmembrane region" description="Helical" evidence="1">
    <location>
        <begin position="327"/>
        <end position="348"/>
    </location>
</feature>
<reference evidence="2" key="1">
    <citation type="submission" date="2023-01" db="EMBL/GenBank/DDBJ databases">
        <title>Whole genome sequence of Paucibacter sp. S2-9 isolated from pond sediment.</title>
        <authorList>
            <person name="Jung J.Y."/>
        </authorList>
    </citation>
    <scope>NUCLEOTIDE SEQUENCE</scope>
    <source>
        <strain evidence="2">S2-9</strain>
    </source>
</reference>
<dbReference type="RefSeq" id="WP_285235161.1">
    <property type="nucleotide sequence ID" value="NZ_CP116346.1"/>
</dbReference>
<feature type="transmembrane region" description="Helical" evidence="1">
    <location>
        <begin position="428"/>
        <end position="450"/>
    </location>
</feature>
<dbReference type="EMBL" id="CP116346">
    <property type="protein sequence ID" value="WIT14041.1"/>
    <property type="molecule type" value="Genomic_DNA"/>
</dbReference>
<evidence type="ECO:0000256" key="1">
    <source>
        <dbReference type="SAM" id="Phobius"/>
    </source>
</evidence>
<keyword evidence="1" id="KW-0472">Membrane</keyword>
<dbReference type="Gene3D" id="3.90.10.10">
    <property type="entry name" value="Cytochrome C3"/>
    <property type="match status" value="1"/>
</dbReference>